<evidence type="ECO:0000313" key="3">
    <source>
        <dbReference type="Proteomes" id="UP000014978"/>
    </source>
</evidence>
<organism evidence="2 3">
    <name type="scientific">Spraguea lophii (strain 42_110)</name>
    <name type="common">Microsporidian parasite</name>
    <dbReference type="NCBI Taxonomy" id="1358809"/>
    <lineage>
        <taxon>Eukaryota</taxon>
        <taxon>Fungi</taxon>
        <taxon>Fungi incertae sedis</taxon>
        <taxon>Microsporidia</taxon>
        <taxon>Spragueidae</taxon>
        <taxon>Spraguea</taxon>
    </lineage>
</organism>
<proteinExistence type="predicted"/>
<feature type="signal peptide" evidence="1">
    <location>
        <begin position="1"/>
        <end position="17"/>
    </location>
</feature>
<evidence type="ECO:0000313" key="2">
    <source>
        <dbReference type="EMBL" id="EPR78085.1"/>
    </source>
</evidence>
<protein>
    <submittedName>
        <fullName evidence="2">Uncharacterized protein</fullName>
    </submittedName>
</protein>
<dbReference type="AlphaFoldDB" id="S7W5L8"/>
<sequence length="241" mass="28822">MIKIYFLILIFFNSVFSAMYEKPNNQNKNLGLEEKCFIPENNVDFSIKNNTDLEAYSWIIQDIFNTGCKKLEDEFEKLEERFNFPMNKTTSFYQCNYCNSFQNERFEDNNIKEHIIRDSINYVYFEDLVTIESGNETFQVNSINLIEEACAFYIKKIKMLLIHKLDRLIKKLNIENSTISRFVMNYCTIYKKIINLSDINRNDIVPVCLEKIKQYPRYKTEGRIELNTIIVIIISELENRY</sequence>
<gene>
    <name evidence="2" type="ORF">SLOPH_2291</name>
</gene>
<dbReference type="HOGENOM" id="CLU_1152382_0_0_1"/>
<keyword evidence="1" id="KW-0732">Signal</keyword>
<accession>S7W5L8</accession>
<keyword evidence="3" id="KW-1185">Reference proteome</keyword>
<comment type="caution">
    <text evidence="2">The sequence shown here is derived from an EMBL/GenBank/DDBJ whole genome shotgun (WGS) entry which is preliminary data.</text>
</comment>
<dbReference type="InParanoid" id="S7W5L8"/>
<dbReference type="EMBL" id="ATCN01001045">
    <property type="protein sequence ID" value="EPR78085.1"/>
    <property type="molecule type" value="Genomic_DNA"/>
</dbReference>
<reference evidence="3" key="1">
    <citation type="journal article" date="2013" name="PLoS Genet.">
        <title>The genome of Spraguea lophii and the basis of host-microsporidian interactions.</title>
        <authorList>
            <person name="Campbell S.E."/>
            <person name="Williams T.A."/>
            <person name="Yousuf A."/>
            <person name="Soanes D.M."/>
            <person name="Paszkiewicz K.H."/>
            <person name="Williams B.A.P."/>
        </authorList>
    </citation>
    <scope>NUCLEOTIDE SEQUENCE [LARGE SCALE GENOMIC DNA]</scope>
    <source>
        <strain evidence="3">42_110</strain>
    </source>
</reference>
<dbReference type="VEuPathDB" id="MicrosporidiaDB:SLOPH_2291"/>
<evidence type="ECO:0000256" key="1">
    <source>
        <dbReference type="SAM" id="SignalP"/>
    </source>
</evidence>
<dbReference type="Proteomes" id="UP000014978">
    <property type="component" value="Unassembled WGS sequence"/>
</dbReference>
<feature type="chain" id="PRO_5004558728" evidence="1">
    <location>
        <begin position="18"/>
        <end position="241"/>
    </location>
</feature>
<name>S7W5L8_SPRLO</name>